<dbReference type="Gene3D" id="3.40.50.1820">
    <property type="entry name" value="alpha/beta hydrolase"/>
    <property type="match status" value="1"/>
</dbReference>
<proteinExistence type="predicted"/>
<dbReference type="PANTHER" id="PTHR22946">
    <property type="entry name" value="DIENELACTONE HYDROLASE DOMAIN-CONTAINING PROTEIN-RELATED"/>
    <property type="match status" value="1"/>
</dbReference>
<dbReference type="GO" id="GO:0016787">
    <property type="term" value="F:hydrolase activity"/>
    <property type="evidence" value="ECO:0007669"/>
    <property type="project" value="InterPro"/>
</dbReference>
<accession>A0AAV1HXX5</accession>
<sequence>MAEMLHLLPVIAAVFFAQAYADYTYPAVWSAATLVNSTVPYMDGKTDLKGYLAYTNSTGGPRPAVIIYPDWDGISNYERWRANLLAAQGYIAFVADVYNTSVQQGPTLPIAARSALMGEYRSNSTKWRNRLLAALTKVRTFDLVQKDKIFAIGYCFGGGGVLELMRAWPSTPGLLGVAGFHAGPLTTAGPKALAGNPLQVQVYNGADDPGITTENRLAFTSEMRAANMTWNYYAYGHTVHAFTLMENPIWDGSKSMSNGYNPSSDKASWWALRGLLLESFSLTNSTNPYTAAGGAYDYQTGINGERLLSAVAA</sequence>
<dbReference type="AlphaFoldDB" id="A0AAV1HXX5"/>
<dbReference type="InterPro" id="IPR050261">
    <property type="entry name" value="FrsA_esterase"/>
</dbReference>
<evidence type="ECO:0000259" key="2">
    <source>
        <dbReference type="Pfam" id="PF01738"/>
    </source>
</evidence>
<gene>
    <name evidence="3" type="ORF">CVIRNUC_002534</name>
</gene>
<keyword evidence="1" id="KW-0732">Signal</keyword>
<dbReference type="PANTHER" id="PTHR22946:SF0">
    <property type="entry name" value="DIENELACTONE HYDROLASE DOMAIN-CONTAINING PROTEIN"/>
    <property type="match status" value="1"/>
</dbReference>
<feature type="signal peptide" evidence="1">
    <location>
        <begin position="1"/>
        <end position="21"/>
    </location>
</feature>
<dbReference type="EMBL" id="CAUYUE010000003">
    <property type="protein sequence ID" value="CAK0757371.1"/>
    <property type="molecule type" value="Genomic_DNA"/>
</dbReference>
<dbReference type="Proteomes" id="UP001314263">
    <property type="component" value="Unassembled WGS sequence"/>
</dbReference>
<feature type="chain" id="PRO_5043370727" description="Dienelactone hydrolase domain-containing protein" evidence="1">
    <location>
        <begin position="22"/>
        <end position="313"/>
    </location>
</feature>
<name>A0AAV1HXX5_9CHLO</name>
<dbReference type="InterPro" id="IPR002925">
    <property type="entry name" value="Dienelactn_hydro"/>
</dbReference>
<dbReference type="SUPFAM" id="SSF53474">
    <property type="entry name" value="alpha/beta-Hydrolases"/>
    <property type="match status" value="1"/>
</dbReference>
<evidence type="ECO:0000313" key="4">
    <source>
        <dbReference type="Proteomes" id="UP001314263"/>
    </source>
</evidence>
<organism evidence="3 4">
    <name type="scientific">Coccomyxa viridis</name>
    <dbReference type="NCBI Taxonomy" id="1274662"/>
    <lineage>
        <taxon>Eukaryota</taxon>
        <taxon>Viridiplantae</taxon>
        <taxon>Chlorophyta</taxon>
        <taxon>core chlorophytes</taxon>
        <taxon>Trebouxiophyceae</taxon>
        <taxon>Trebouxiophyceae incertae sedis</taxon>
        <taxon>Coccomyxaceae</taxon>
        <taxon>Coccomyxa</taxon>
    </lineage>
</organism>
<dbReference type="InterPro" id="IPR029058">
    <property type="entry name" value="AB_hydrolase_fold"/>
</dbReference>
<feature type="domain" description="Dienelactone hydrolase" evidence="2">
    <location>
        <begin position="49"/>
        <end position="271"/>
    </location>
</feature>
<comment type="caution">
    <text evidence="3">The sequence shown here is derived from an EMBL/GenBank/DDBJ whole genome shotgun (WGS) entry which is preliminary data.</text>
</comment>
<evidence type="ECO:0000313" key="3">
    <source>
        <dbReference type="EMBL" id="CAK0757371.1"/>
    </source>
</evidence>
<reference evidence="3 4" key="1">
    <citation type="submission" date="2023-10" db="EMBL/GenBank/DDBJ databases">
        <authorList>
            <person name="Maclean D."/>
            <person name="Macfadyen A."/>
        </authorList>
    </citation>
    <scope>NUCLEOTIDE SEQUENCE [LARGE SCALE GENOMIC DNA]</scope>
</reference>
<dbReference type="Pfam" id="PF01738">
    <property type="entry name" value="DLH"/>
    <property type="match status" value="1"/>
</dbReference>
<evidence type="ECO:0000256" key="1">
    <source>
        <dbReference type="SAM" id="SignalP"/>
    </source>
</evidence>
<protein>
    <recommendedName>
        <fullName evidence="2">Dienelactone hydrolase domain-containing protein</fullName>
    </recommendedName>
</protein>
<keyword evidence="4" id="KW-1185">Reference proteome</keyword>